<dbReference type="EMBL" id="MLJW01003538">
    <property type="protein sequence ID" value="OIQ71844.1"/>
    <property type="molecule type" value="Genomic_DNA"/>
</dbReference>
<name>A0A1J5PWC2_9ZZZZ</name>
<feature type="compositionally biased region" description="Low complexity" evidence="1">
    <location>
        <begin position="9"/>
        <end position="25"/>
    </location>
</feature>
<reference evidence="2" key="1">
    <citation type="submission" date="2016-10" db="EMBL/GenBank/DDBJ databases">
        <title>Sequence of Gallionella enrichment culture.</title>
        <authorList>
            <person name="Poehlein A."/>
            <person name="Muehling M."/>
            <person name="Daniel R."/>
        </authorList>
    </citation>
    <scope>NUCLEOTIDE SEQUENCE</scope>
</reference>
<feature type="compositionally biased region" description="Basic and acidic residues" evidence="1">
    <location>
        <begin position="29"/>
        <end position="44"/>
    </location>
</feature>
<organism evidence="2">
    <name type="scientific">mine drainage metagenome</name>
    <dbReference type="NCBI Taxonomy" id="410659"/>
    <lineage>
        <taxon>unclassified sequences</taxon>
        <taxon>metagenomes</taxon>
        <taxon>ecological metagenomes</taxon>
    </lineage>
</organism>
<comment type="caution">
    <text evidence="2">The sequence shown here is derived from an EMBL/GenBank/DDBJ whole genome shotgun (WGS) entry which is preliminary data.</text>
</comment>
<accession>A0A1J5PWC2</accession>
<proteinExistence type="predicted"/>
<gene>
    <name evidence="2" type="ORF">GALL_465380</name>
</gene>
<evidence type="ECO:0000256" key="1">
    <source>
        <dbReference type="SAM" id="MobiDB-lite"/>
    </source>
</evidence>
<feature type="region of interest" description="Disordered" evidence="1">
    <location>
        <begin position="1"/>
        <end position="70"/>
    </location>
</feature>
<dbReference type="AlphaFoldDB" id="A0A1J5PWC2"/>
<evidence type="ECO:0000313" key="2">
    <source>
        <dbReference type="EMBL" id="OIQ71844.1"/>
    </source>
</evidence>
<protein>
    <submittedName>
        <fullName evidence="2">Uncharacterized protein</fullName>
    </submittedName>
</protein>
<sequence length="70" mass="7084">MSINSISSKPPVQVPVKAAPVEAAQTPRASKEVKADGDSDDGSKAAKTSAPKPVTNTLGQLIGRNVNVSA</sequence>